<organism evidence="1 2">
    <name type="scientific">Clostridium felsineum</name>
    <dbReference type="NCBI Taxonomy" id="36839"/>
    <lineage>
        <taxon>Bacteria</taxon>
        <taxon>Bacillati</taxon>
        <taxon>Bacillota</taxon>
        <taxon>Clostridia</taxon>
        <taxon>Eubacteriales</taxon>
        <taxon>Clostridiaceae</taxon>
        <taxon>Clostridium</taxon>
    </lineage>
</organism>
<proteinExistence type="predicted"/>
<sequence length="291" mass="34313">MLIKTIVVKDKINYVISSIEEIKESLHKDNINIGICESMEEDTHFIKVMCNNYEYDHSVKIKFNRYFAKVLYDIMAIDFCMMSLNDILEESYFFLDIDEMSEIREVCVGEILKDNNINDEEIFYINKKNKILEKINECLEEYDEVNITGFVRFRMKFIEANLKIIIDKVIERYMIEKEYDEFVKLLKYFVDMQESKIEIVNIYILETGEYKLTDVKGEDITDKVMNEFSGAKSKKGINEDDILISGLITACPQKIIIYDADKFQNKEILNTIENVFENKVIFCSEITIGRT</sequence>
<dbReference type="EMBL" id="CP096983">
    <property type="protein sequence ID" value="URZ12274.1"/>
    <property type="molecule type" value="Genomic_DNA"/>
</dbReference>
<evidence type="ECO:0000313" key="1">
    <source>
        <dbReference type="EMBL" id="URZ12274.1"/>
    </source>
</evidence>
<gene>
    <name evidence="1" type="ORF">CROST_029910</name>
</gene>
<dbReference type="KEGG" id="crw:CROST_029910"/>
<name>A0A1S8KXD8_9CLOT</name>
<dbReference type="Pfam" id="PF08812">
    <property type="entry name" value="YtxC"/>
    <property type="match status" value="1"/>
</dbReference>
<dbReference type="RefSeq" id="WP_077835823.1">
    <property type="nucleotide sequence ID" value="NZ_CP096983.1"/>
</dbReference>
<keyword evidence="2" id="KW-1185">Reference proteome</keyword>
<reference evidence="1 2" key="1">
    <citation type="submission" date="2022-04" db="EMBL/GenBank/DDBJ databases">
        <title>Genome sequence of C. roseum typestrain.</title>
        <authorList>
            <person name="Poehlein A."/>
            <person name="Schoch T."/>
            <person name="Duerre P."/>
            <person name="Daniel R."/>
        </authorList>
    </citation>
    <scope>NUCLEOTIDE SEQUENCE [LARGE SCALE GENOMIC DNA]</scope>
    <source>
        <strain evidence="1 2">DSM 7320</strain>
    </source>
</reference>
<dbReference type="AlphaFoldDB" id="A0A1S8KXD8"/>
<dbReference type="NCBIfam" id="TIGR02834">
    <property type="entry name" value="spo_ytxC"/>
    <property type="match status" value="1"/>
</dbReference>
<evidence type="ECO:0000313" key="2">
    <source>
        <dbReference type="Proteomes" id="UP000190951"/>
    </source>
</evidence>
<protein>
    <submittedName>
        <fullName evidence="1">Uncharacterized protein</fullName>
    </submittedName>
</protein>
<dbReference type="STRING" id="84029.CROST_44770"/>
<dbReference type="InterPro" id="IPR014199">
    <property type="entry name" value="Spore_YtxC"/>
</dbReference>
<dbReference type="Proteomes" id="UP000190951">
    <property type="component" value="Chromosome"/>
</dbReference>
<accession>A0A1S8KXD8</accession>